<dbReference type="Pfam" id="PF02625">
    <property type="entry name" value="XdhC_CoxI"/>
    <property type="match status" value="1"/>
</dbReference>
<feature type="domain" description="XdhC- CoxI" evidence="1">
    <location>
        <begin position="23"/>
        <end position="81"/>
    </location>
</feature>
<reference evidence="4" key="1">
    <citation type="submission" date="2017-04" db="EMBL/GenBank/DDBJ databases">
        <authorList>
            <person name="Varghese N."/>
            <person name="Submissions S."/>
        </authorList>
    </citation>
    <scope>NUCLEOTIDE SEQUENCE [LARGE SCALE GENOMIC DNA]</scope>
    <source>
        <strain evidence="4">DSM 20463</strain>
    </source>
</reference>
<accession>A0A1W1VAN7</accession>
<dbReference type="STRING" id="573058.SAMN00017477_1626"/>
<protein>
    <submittedName>
        <fullName evidence="3">Xanthine dehydrogenase accessory factor</fullName>
    </submittedName>
</protein>
<evidence type="ECO:0000313" key="4">
    <source>
        <dbReference type="Proteomes" id="UP000192368"/>
    </source>
</evidence>
<dbReference type="InterPro" id="IPR003777">
    <property type="entry name" value="XdhC_CoxI"/>
</dbReference>
<evidence type="ECO:0000259" key="2">
    <source>
        <dbReference type="Pfam" id="PF13478"/>
    </source>
</evidence>
<gene>
    <name evidence="3" type="ORF">SAMN00017477_1626</name>
</gene>
<name>A0A1W1VAN7_PEPAS</name>
<dbReference type="AlphaFoldDB" id="A0A1W1VAN7"/>
<dbReference type="InterPro" id="IPR027051">
    <property type="entry name" value="XdhC_Rossmann_dom"/>
</dbReference>
<evidence type="ECO:0000313" key="3">
    <source>
        <dbReference type="EMBL" id="SMB90422.1"/>
    </source>
</evidence>
<organism evidence="3 4">
    <name type="scientific">Peptoniphilus asaccharolyticus DSM 20463</name>
    <dbReference type="NCBI Taxonomy" id="573058"/>
    <lineage>
        <taxon>Bacteria</taxon>
        <taxon>Bacillati</taxon>
        <taxon>Bacillota</taxon>
        <taxon>Tissierellia</taxon>
        <taxon>Tissierellales</taxon>
        <taxon>Peptoniphilaceae</taxon>
        <taxon>Peptoniphilus</taxon>
    </lineage>
</organism>
<dbReference type="PANTHER" id="PTHR30388:SF6">
    <property type="entry name" value="XANTHINE DEHYDROGENASE SUBUNIT A-RELATED"/>
    <property type="match status" value="1"/>
</dbReference>
<dbReference type="Proteomes" id="UP000192368">
    <property type="component" value="Unassembled WGS sequence"/>
</dbReference>
<feature type="domain" description="XdhC Rossmann" evidence="2">
    <location>
        <begin position="175"/>
        <end position="315"/>
    </location>
</feature>
<dbReference type="EMBL" id="FWWR01000011">
    <property type="protein sequence ID" value="SMB90422.1"/>
    <property type="molecule type" value="Genomic_DNA"/>
</dbReference>
<evidence type="ECO:0000259" key="1">
    <source>
        <dbReference type="Pfam" id="PF02625"/>
    </source>
</evidence>
<dbReference type="InterPro" id="IPR052698">
    <property type="entry name" value="MoCofactor_Util/Proc"/>
</dbReference>
<dbReference type="PANTHER" id="PTHR30388">
    <property type="entry name" value="ALDEHYDE OXIDOREDUCTASE MOLYBDENUM COFACTOR ASSEMBLY PROTEIN"/>
    <property type="match status" value="1"/>
</dbReference>
<dbReference type="Pfam" id="PF13478">
    <property type="entry name" value="XdhC_C"/>
    <property type="match status" value="1"/>
</dbReference>
<sequence length="328" mass="36511">MILGEKKMKEIIHKAYELYTGNIPVIVATIISKSGSTPRGEGSSMIITEKGYDSGTIGGGAQEFQAIEMGKELVKQAQSGNHKYILTTNEAEDIGMVCGGTNTIHFEYIDPSNEVIGEYLKFILDNYSECEISMVYDLNLESGFSIEVNGELKQFTKGGEPTNLFKFKIESEPTMYIFGGGHVSQATVPILNYLGYKTVVVENREEFLKEEDFPNSKRYLMEYEDVKNLDITKDDYVIILTRGHLSDKIALKSALDKKPKYIGVIGSRKKSILMFKDLEGTEYEEIAKGRVFSPVGIEIGAETPKEIAISITAQIIAVARGIYEDNKN</sequence>
<proteinExistence type="predicted"/>
<keyword evidence="4" id="KW-1185">Reference proteome</keyword>
<dbReference type="Gene3D" id="3.40.50.720">
    <property type="entry name" value="NAD(P)-binding Rossmann-like Domain"/>
    <property type="match status" value="1"/>
</dbReference>